<dbReference type="GO" id="GO:0046872">
    <property type="term" value="F:metal ion binding"/>
    <property type="evidence" value="ECO:0007669"/>
    <property type="project" value="InterPro"/>
</dbReference>
<proteinExistence type="predicted"/>
<dbReference type="Pfam" id="PF02583">
    <property type="entry name" value="Trns_repr_metal"/>
    <property type="match status" value="1"/>
</dbReference>
<dbReference type="AlphaFoldDB" id="A0A2A7B764"/>
<evidence type="ECO:0000313" key="2">
    <source>
        <dbReference type="Proteomes" id="UP000220904"/>
    </source>
</evidence>
<protein>
    <submittedName>
        <fullName evidence="1">Protein FrmR</fullName>
    </submittedName>
</protein>
<reference evidence="1 2" key="1">
    <citation type="journal article" date="2017" name="Front. Microbiol.">
        <title>New Insights into the Diversity of the Genus Faecalibacterium.</title>
        <authorList>
            <person name="Benevides L."/>
            <person name="Burman S."/>
            <person name="Martin R."/>
            <person name="Robert V."/>
            <person name="Thomas M."/>
            <person name="Miquel S."/>
            <person name="Chain F."/>
            <person name="Sokol H."/>
            <person name="Bermudez-Humaran L.G."/>
            <person name="Morrison M."/>
            <person name="Langella P."/>
            <person name="Azevedo V.A."/>
            <person name="Chatel J.M."/>
            <person name="Soares S."/>
        </authorList>
    </citation>
    <scope>NUCLEOTIDE SEQUENCE [LARGE SCALE GENOMIC DNA]</scope>
    <source>
        <strain evidence="1 2">AHMP21</strain>
    </source>
</reference>
<gene>
    <name evidence="1" type="ORF">CHR60_05460</name>
</gene>
<organism evidence="1 2">
    <name type="scientific">Faecalibacterium prausnitzii</name>
    <dbReference type="NCBI Taxonomy" id="853"/>
    <lineage>
        <taxon>Bacteria</taxon>
        <taxon>Bacillati</taxon>
        <taxon>Bacillota</taxon>
        <taxon>Clostridia</taxon>
        <taxon>Eubacteriales</taxon>
        <taxon>Oscillospiraceae</taxon>
        <taxon>Faecalibacterium</taxon>
    </lineage>
</organism>
<dbReference type="PANTHER" id="PTHR33677">
    <property type="entry name" value="TRANSCRIPTIONAL REPRESSOR FRMR-RELATED"/>
    <property type="match status" value="1"/>
</dbReference>
<dbReference type="InterPro" id="IPR003735">
    <property type="entry name" value="Metal_Tscrpt_repr"/>
</dbReference>
<dbReference type="PANTHER" id="PTHR33677:SF3">
    <property type="entry name" value="COPPER-SENSING TRANSCRIPTIONAL REPRESSOR RICR"/>
    <property type="match status" value="1"/>
</dbReference>
<name>A0A2A7B764_9FIRM</name>
<dbReference type="GO" id="GO:0045892">
    <property type="term" value="P:negative regulation of DNA-templated transcription"/>
    <property type="evidence" value="ECO:0007669"/>
    <property type="project" value="UniProtKB-ARBA"/>
</dbReference>
<dbReference type="GO" id="GO:0003677">
    <property type="term" value="F:DNA binding"/>
    <property type="evidence" value="ECO:0007669"/>
    <property type="project" value="InterPro"/>
</dbReference>
<dbReference type="OrthoDB" id="9811244at2"/>
<dbReference type="InterPro" id="IPR038390">
    <property type="entry name" value="Metal_Tscrpt_repr_sf"/>
</dbReference>
<dbReference type="RefSeq" id="WP_097792088.1">
    <property type="nucleotide sequence ID" value="NZ_CP065377.1"/>
</dbReference>
<evidence type="ECO:0000313" key="1">
    <source>
        <dbReference type="EMBL" id="PDX87196.1"/>
    </source>
</evidence>
<comment type="caution">
    <text evidence="1">The sequence shown here is derived from an EMBL/GenBank/DDBJ whole genome shotgun (WGS) entry which is preliminary data.</text>
</comment>
<sequence>MSSEMEPCPRCALHEASPAPCCEDAAAETAQAEAETLHACCCRHKKRSEEEYKSLIHRLNRIEGQIRGIRGMVEKDVYCADILVQVAAANSALNAFSRELLSQHVRTCVADDLRAGSDEKLDELLKLLPKLMK</sequence>
<dbReference type="Gene3D" id="1.20.58.1000">
    <property type="entry name" value="Metal-sensitive repressor, helix protomer"/>
    <property type="match status" value="1"/>
</dbReference>
<dbReference type="EMBL" id="NOUV01000011">
    <property type="protein sequence ID" value="PDX87196.1"/>
    <property type="molecule type" value="Genomic_DNA"/>
</dbReference>
<accession>A0A2A7B764</accession>
<dbReference type="Proteomes" id="UP000220904">
    <property type="component" value="Unassembled WGS sequence"/>
</dbReference>